<dbReference type="GO" id="GO:0000156">
    <property type="term" value="F:phosphorelay response regulator activity"/>
    <property type="evidence" value="ECO:0007669"/>
    <property type="project" value="TreeGrafter"/>
</dbReference>
<evidence type="ECO:0000256" key="5">
    <source>
        <dbReference type="ARBA" id="ARBA00023125"/>
    </source>
</evidence>
<evidence type="ECO:0000256" key="8">
    <source>
        <dbReference type="PROSITE-ProRule" id="PRU00169"/>
    </source>
</evidence>
<evidence type="ECO:0000313" key="13">
    <source>
        <dbReference type="Proteomes" id="UP000184447"/>
    </source>
</evidence>
<keyword evidence="4" id="KW-0805">Transcription regulation</keyword>
<dbReference type="CDD" id="cd17574">
    <property type="entry name" value="REC_OmpR"/>
    <property type="match status" value="1"/>
</dbReference>
<evidence type="ECO:0000256" key="4">
    <source>
        <dbReference type="ARBA" id="ARBA00023015"/>
    </source>
</evidence>
<dbReference type="Proteomes" id="UP000184447">
    <property type="component" value="Unassembled WGS sequence"/>
</dbReference>
<evidence type="ECO:0000256" key="6">
    <source>
        <dbReference type="ARBA" id="ARBA00023163"/>
    </source>
</evidence>
<proteinExistence type="predicted"/>
<sequence length="223" mass="25996">MKIIIIDDEEKIRRILGDYLKNEGFEIIEGKDGMDGLEKIMTHNDIDLILLDIRMPGMDGFETIKEIRKVSPSPVIFLTALNQTHDEVKGLQLGADDYISKPFTYEILVARVHACLRRFQKSKPKILEIYDLKIDFTNREVISNKETLNLTQKEFEMLDFLIYNKNIPIKRDVILDRIWGYDYYGDPRTVDTHIKTLRAKLGKYSDIIKTVRGVGYKLEIPEN</sequence>
<dbReference type="InterPro" id="IPR011006">
    <property type="entry name" value="CheY-like_superfamily"/>
</dbReference>
<dbReference type="AlphaFoldDB" id="A0A1M5T0V9"/>
<accession>A0A1M5T0V9</accession>
<feature type="DNA-binding region" description="OmpR/PhoB-type" evidence="9">
    <location>
        <begin position="124"/>
        <end position="220"/>
    </location>
</feature>
<feature type="domain" description="Response regulatory" evidence="10">
    <location>
        <begin position="2"/>
        <end position="116"/>
    </location>
</feature>
<evidence type="ECO:0000313" key="12">
    <source>
        <dbReference type="EMBL" id="SHH44431.1"/>
    </source>
</evidence>
<dbReference type="FunFam" id="3.40.50.2300:FF:000001">
    <property type="entry name" value="DNA-binding response regulator PhoB"/>
    <property type="match status" value="1"/>
</dbReference>
<dbReference type="SMART" id="SM00862">
    <property type="entry name" value="Trans_reg_C"/>
    <property type="match status" value="1"/>
</dbReference>
<dbReference type="GO" id="GO:0032993">
    <property type="term" value="C:protein-DNA complex"/>
    <property type="evidence" value="ECO:0007669"/>
    <property type="project" value="TreeGrafter"/>
</dbReference>
<keyword evidence="6" id="KW-0804">Transcription</keyword>
<dbReference type="GO" id="GO:0006355">
    <property type="term" value="P:regulation of DNA-templated transcription"/>
    <property type="evidence" value="ECO:0007669"/>
    <property type="project" value="InterPro"/>
</dbReference>
<dbReference type="PROSITE" id="PS50110">
    <property type="entry name" value="RESPONSE_REGULATORY"/>
    <property type="match status" value="1"/>
</dbReference>
<dbReference type="InterPro" id="IPR001789">
    <property type="entry name" value="Sig_transdc_resp-reg_receiver"/>
</dbReference>
<evidence type="ECO:0000259" key="11">
    <source>
        <dbReference type="PROSITE" id="PS51755"/>
    </source>
</evidence>
<feature type="domain" description="OmpR/PhoB-type" evidence="11">
    <location>
        <begin position="124"/>
        <end position="220"/>
    </location>
</feature>
<dbReference type="OrthoDB" id="9790442at2"/>
<keyword evidence="5 9" id="KW-0238">DNA-binding</keyword>
<keyword evidence="13" id="KW-1185">Reference proteome</keyword>
<dbReference type="FunFam" id="1.10.10.10:FF:000018">
    <property type="entry name" value="DNA-binding response regulator ResD"/>
    <property type="match status" value="1"/>
</dbReference>
<organism evidence="12 13">
    <name type="scientific">Clostridium grantii DSM 8605</name>
    <dbReference type="NCBI Taxonomy" id="1121316"/>
    <lineage>
        <taxon>Bacteria</taxon>
        <taxon>Bacillati</taxon>
        <taxon>Bacillota</taxon>
        <taxon>Clostridia</taxon>
        <taxon>Eubacteriales</taxon>
        <taxon>Clostridiaceae</taxon>
        <taxon>Clostridium</taxon>
    </lineage>
</organism>
<dbReference type="RefSeq" id="WP_073337472.1">
    <property type="nucleotide sequence ID" value="NZ_FQXM01000005.1"/>
</dbReference>
<dbReference type="STRING" id="1121316.SAMN02745207_01144"/>
<dbReference type="Pfam" id="PF00072">
    <property type="entry name" value="Response_reg"/>
    <property type="match status" value="1"/>
</dbReference>
<dbReference type="Gene3D" id="6.10.250.690">
    <property type="match status" value="1"/>
</dbReference>
<dbReference type="PANTHER" id="PTHR48111">
    <property type="entry name" value="REGULATOR OF RPOS"/>
    <property type="match status" value="1"/>
</dbReference>
<dbReference type="SMART" id="SM00448">
    <property type="entry name" value="REC"/>
    <property type="match status" value="1"/>
</dbReference>
<dbReference type="EMBL" id="FQXM01000005">
    <property type="protein sequence ID" value="SHH44431.1"/>
    <property type="molecule type" value="Genomic_DNA"/>
</dbReference>
<reference evidence="12 13" key="1">
    <citation type="submission" date="2016-11" db="EMBL/GenBank/DDBJ databases">
        <authorList>
            <person name="Jaros S."/>
            <person name="Januszkiewicz K."/>
            <person name="Wedrychowicz H."/>
        </authorList>
    </citation>
    <scope>NUCLEOTIDE SEQUENCE [LARGE SCALE GENOMIC DNA]</scope>
    <source>
        <strain evidence="12 13">DSM 8605</strain>
    </source>
</reference>
<dbReference type="InterPro" id="IPR039420">
    <property type="entry name" value="WalR-like"/>
</dbReference>
<evidence type="ECO:0000256" key="2">
    <source>
        <dbReference type="ARBA" id="ARBA00022553"/>
    </source>
</evidence>
<name>A0A1M5T0V9_9CLOT</name>
<dbReference type="InterPro" id="IPR036388">
    <property type="entry name" value="WH-like_DNA-bd_sf"/>
</dbReference>
<keyword evidence="2 8" id="KW-0597">Phosphoprotein</keyword>
<dbReference type="InterPro" id="IPR001867">
    <property type="entry name" value="OmpR/PhoB-type_DNA-bd"/>
</dbReference>
<feature type="modified residue" description="4-aspartylphosphate" evidence="8">
    <location>
        <position position="52"/>
    </location>
</feature>
<evidence type="ECO:0000256" key="7">
    <source>
        <dbReference type="ARBA" id="ARBA00024867"/>
    </source>
</evidence>
<evidence type="ECO:0000256" key="3">
    <source>
        <dbReference type="ARBA" id="ARBA00023012"/>
    </source>
</evidence>
<dbReference type="Gene3D" id="3.40.50.2300">
    <property type="match status" value="1"/>
</dbReference>
<dbReference type="Gene3D" id="1.10.10.10">
    <property type="entry name" value="Winged helix-like DNA-binding domain superfamily/Winged helix DNA-binding domain"/>
    <property type="match status" value="1"/>
</dbReference>
<protein>
    <recommendedName>
        <fullName evidence="1">Stage 0 sporulation protein A homolog</fullName>
    </recommendedName>
</protein>
<dbReference type="PROSITE" id="PS51755">
    <property type="entry name" value="OMPR_PHOB"/>
    <property type="match status" value="1"/>
</dbReference>
<evidence type="ECO:0000256" key="1">
    <source>
        <dbReference type="ARBA" id="ARBA00018672"/>
    </source>
</evidence>
<gene>
    <name evidence="12" type="ORF">SAMN02745207_01144</name>
</gene>
<evidence type="ECO:0000256" key="9">
    <source>
        <dbReference type="PROSITE-ProRule" id="PRU01091"/>
    </source>
</evidence>
<dbReference type="CDD" id="cd00383">
    <property type="entry name" value="trans_reg_C"/>
    <property type="match status" value="1"/>
</dbReference>
<dbReference type="GO" id="GO:0000976">
    <property type="term" value="F:transcription cis-regulatory region binding"/>
    <property type="evidence" value="ECO:0007669"/>
    <property type="project" value="TreeGrafter"/>
</dbReference>
<comment type="function">
    <text evidence="7">May play the central regulatory role in sporulation. It may be an element of the effector pathway responsible for the activation of sporulation genes in response to nutritional stress. Spo0A may act in concert with spo0H (a sigma factor) to control the expression of some genes that are critical to the sporulation process.</text>
</comment>
<dbReference type="PANTHER" id="PTHR48111:SF1">
    <property type="entry name" value="TWO-COMPONENT RESPONSE REGULATOR ORR33"/>
    <property type="match status" value="1"/>
</dbReference>
<keyword evidence="3" id="KW-0902">Two-component regulatory system</keyword>
<evidence type="ECO:0000259" key="10">
    <source>
        <dbReference type="PROSITE" id="PS50110"/>
    </source>
</evidence>
<dbReference type="GO" id="GO:0005829">
    <property type="term" value="C:cytosol"/>
    <property type="evidence" value="ECO:0007669"/>
    <property type="project" value="TreeGrafter"/>
</dbReference>
<dbReference type="SUPFAM" id="SSF52172">
    <property type="entry name" value="CheY-like"/>
    <property type="match status" value="1"/>
</dbReference>
<dbReference type="Pfam" id="PF00486">
    <property type="entry name" value="Trans_reg_C"/>
    <property type="match status" value="1"/>
</dbReference>